<dbReference type="Gene3D" id="3.40.50.1820">
    <property type="entry name" value="alpha/beta hydrolase"/>
    <property type="match status" value="1"/>
</dbReference>
<dbReference type="PANTHER" id="PTHR43248:SF25">
    <property type="entry name" value="AB HYDROLASE-1 DOMAIN-CONTAINING PROTEIN-RELATED"/>
    <property type="match status" value="1"/>
</dbReference>
<protein>
    <submittedName>
        <fullName evidence="5">Carboxylesterase A</fullName>
        <ecNumber evidence="5">3.1.1.-</ecNumber>
    </submittedName>
</protein>
<reference evidence="5" key="1">
    <citation type="submission" date="2016-05" db="EMBL/GenBank/DDBJ databases">
        <authorList>
            <person name="Cock P.J.A."/>
            <person name="Cock P.J.A."/>
        </authorList>
    </citation>
    <scope>NUCLEOTIDE SEQUENCE</scope>
    <source>
        <strain evidence="5">PWN146_assembly</strain>
    </source>
</reference>
<evidence type="ECO:0000256" key="2">
    <source>
        <dbReference type="ARBA" id="ARBA00022801"/>
    </source>
</evidence>
<accession>A0A1C3HDZ6</accession>
<gene>
    <name evidence="5" type="primary">caeA</name>
    <name evidence="5" type="ORF">PWN146_01950</name>
</gene>
<organism evidence="5">
    <name type="scientific">Serratia marcescens</name>
    <dbReference type="NCBI Taxonomy" id="615"/>
    <lineage>
        <taxon>Bacteria</taxon>
        <taxon>Pseudomonadati</taxon>
        <taxon>Pseudomonadota</taxon>
        <taxon>Gammaproteobacteria</taxon>
        <taxon>Enterobacterales</taxon>
        <taxon>Yersiniaceae</taxon>
        <taxon>Serratia</taxon>
    </lineage>
</organism>
<feature type="domain" description="AB hydrolase-1" evidence="4">
    <location>
        <begin position="99"/>
        <end position="466"/>
    </location>
</feature>
<comment type="similarity">
    <text evidence="1">Belongs to the peptidase S33 family.</text>
</comment>
<feature type="signal peptide" evidence="3">
    <location>
        <begin position="1"/>
        <end position="21"/>
    </location>
</feature>
<dbReference type="InterPro" id="IPR000073">
    <property type="entry name" value="AB_hydrolase_1"/>
</dbReference>
<dbReference type="InterPro" id="IPR051601">
    <property type="entry name" value="Serine_prot/Carboxylest_S33"/>
</dbReference>
<keyword evidence="2 5" id="KW-0378">Hydrolase</keyword>
<sequence length="498" mass="54197">MSVLRILALLAMTAAVLPAQAKPVLHGAAAENGVRWQSCLNSGFQRWFDEAPPPGLRCGYLEVPLAYGTPPAHTVQAGEQTVRLALTLLPATGPKKGSVVMISGGPGLPGINPYLGNDAHVARLRKSYDIIGYDPRGVGQSTPKISCQVAEGDETPSPDDNDVAGAENQTRTLIAACIKQTGADVLQHIGTDEAVNDLNAIRHALGEPGLTAVAYSYGTKVAALYAERFPKKTRALVLDGVVDLAEDDFTQRMNQERGFQQSFLRFAAYCGKTDSCQLGGGANQALQRYHALLRKLHEQPFVTAAGYEISAADVLTVTRSLLLWPERWHELATVLRQLDAGIAGQQVSDLIDESYSPDADDALNVITCADVANPTADPQLLRRQRQEINTAAMYAHYLPLHEYPLEMCDLWPYRGKDRPHTPMASAALPPLLFVAQRYDPTTPYRNAQVMAAAFKSPLITRERDGHTLVLNGIDSCVDESVVDYLLAPKKPRHDKTCR</sequence>
<dbReference type="EC" id="3.1.1.-" evidence="5"/>
<proteinExistence type="inferred from homology"/>
<feature type="chain" id="PRO_5008675196" evidence="3">
    <location>
        <begin position="22"/>
        <end position="498"/>
    </location>
</feature>
<dbReference type="InterPro" id="IPR029058">
    <property type="entry name" value="AB_hydrolase_fold"/>
</dbReference>
<evidence type="ECO:0000313" key="5">
    <source>
        <dbReference type="EMBL" id="SAY43259.1"/>
    </source>
</evidence>
<dbReference type="EMBL" id="LT575490">
    <property type="protein sequence ID" value="SAY43259.1"/>
    <property type="molecule type" value="Genomic_DNA"/>
</dbReference>
<evidence type="ECO:0000256" key="3">
    <source>
        <dbReference type="SAM" id="SignalP"/>
    </source>
</evidence>
<dbReference type="Pfam" id="PF00561">
    <property type="entry name" value="Abhydrolase_1"/>
    <property type="match status" value="1"/>
</dbReference>
<evidence type="ECO:0000256" key="1">
    <source>
        <dbReference type="ARBA" id="ARBA00010088"/>
    </source>
</evidence>
<name>A0A1C3HDZ6_SERMA</name>
<dbReference type="SUPFAM" id="SSF53474">
    <property type="entry name" value="alpha/beta-Hydrolases"/>
    <property type="match status" value="1"/>
</dbReference>
<dbReference type="GO" id="GO:0016787">
    <property type="term" value="F:hydrolase activity"/>
    <property type="evidence" value="ECO:0007669"/>
    <property type="project" value="UniProtKB-KW"/>
</dbReference>
<dbReference type="PANTHER" id="PTHR43248">
    <property type="entry name" value="2-SUCCINYL-6-HYDROXY-2,4-CYCLOHEXADIENE-1-CARBOXYLATE SYNTHASE"/>
    <property type="match status" value="1"/>
</dbReference>
<evidence type="ECO:0000259" key="4">
    <source>
        <dbReference type="Pfam" id="PF00561"/>
    </source>
</evidence>
<keyword evidence="3" id="KW-0732">Signal</keyword>
<dbReference type="AlphaFoldDB" id="A0A1C3HDZ6"/>